<dbReference type="PANTHER" id="PTHR10509">
    <property type="entry name" value="O-METHYLTRANSFERASE-RELATED"/>
    <property type="match status" value="1"/>
</dbReference>
<dbReference type="AlphaFoldDB" id="A0A161XNA8"/>
<dbReference type="RefSeq" id="WP_063872345.1">
    <property type="nucleotide sequence ID" value="NZ_CAWMRI010000098.1"/>
</dbReference>
<dbReference type="InterPro" id="IPR029063">
    <property type="entry name" value="SAM-dependent_MTases_sf"/>
</dbReference>
<keyword evidence="3" id="KW-0949">S-adenosyl-L-methionine</keyword>
<dbReference type="CDD" id="cd02440">
    <property type="entry name" value="AdoMet_MTases"/>
    <property type="match status" value="1"/>
</dbReference>
<dbReference type="Gene3D" id="3.40.50.150">
    <property type="entry name" value="Vaccinia Virus protein VP39"/>
    <property type="match status" value="1"/>
</dbReference>
<evidence type="ECO:0000313" key="5">
    <source>
        <dbReference type="Proteomes" id="UP000076555"/>
    </source>
</evidence>
<dbReference type="OrthoDB" id="9799672at2"/>
<dbReference type="InterPro" id="IPR050362">
    <property type="entry name" value="Cation-dep_OMT"/>
</dbReference>
<organism evidence="4 5">
    <name type="scientific">Nodularia spumigena CENA596</name>
    <dbReference type="NCBI Taxonomy" id="1819295"/>
    <lineage>
        <taxon>Bacteria</taxon>
        <taxon>Bacillati</taxon>
        <taxon>Cyanobacteriota</taxon>
        <taxon>Cyanophyceae</taxon>
        <taxon>Nostocales</taxon>
        <taxon>Nodulariaceae</taxon>
        <taxon>Nodularia</taxon>
    </lineage>
</organism>
<dbReference type="SUPFAM" id="SSF53335">
    <property type="entry name" value="S-adenosyl-L-methionine-dependent methyltransferases"/>
    <property type="match status" value="1"/>
</dbReference>
<name>A0A161XNA8_NODSP</name>
<comment type="caution">
    <text evidence="4">The sequence shown here is derived from an EMBL/GenBank/DDBJ whole genome shotgun (WGS) entry which is preliminary data.</text>
</comment>
<dbReference type="GO" id="GO:0032259">
    <property type="term" value="P:methylation"/>
    <property type="evidence" value="ECO:0007669"/>
    <property type="project" value="UniProtKB-KW"/>
</dbReference>
<keyword evidence="1 4" id="KW-0489">Methyltransferase</keyword>
<dbReference type="GO" id="GO:0008757">
    <property type="term" value="F:S-adenosylmethionine-dependent methyltransferase activity"/>
    <property type="evidence" value="ECO:0007669"/>
    <property type="project" value="TreeGrafter"/>
</dbReference>
<evidence type="ECO:0000256" key="1">
    <source>
        <dbReference type="ARBA" id="ARBA00022603"/>
    </source>
</evidence>
<dbReference type="PANTHER" id="PTHR10509:SF14">
    <property type="entry name" value="CAFFEOYL-COA O-METHYLTRANSFERASE 3-RELATED"/>
    <property type="match status" value="1"/>
</dbReference>
<dbReference type="Proteomes" id="UP000076555">
    <property type="component" value="Unassembled WGS sequence"/>
</dbReference>
<dbReference type="Pfam" id="PF01596">
    <property type="entry name" value="Methyltransf_3"/>
    <property type="match status" value="1"/>
</dbReference>
<reference evidence="4 5" key="1">
    <citation type="submission" date="2016-04" db="EMBL/GenBank/DDBJ databases">
        <title>Draft Genome Assembly of the Bloom-forming Cyanobacterium Nodularia spumigena Strain CENA596 in Shrimp Production Ponds.</title>
        <authorList>
            <person name="Popin R.V."/>
            <person name="Rigonato J."/>
            <person name="Abreu V.A."/>
            <person name="Andreote A.P."/>
            <person name="Silveira S.B."/>
            <person name="Odebrecht C."/>
            <person name="Fiore M.F."/>
        </authorList>
    </citation>
    <scope>NUCLEOTIDE SEQUENCE [LARGE SCALE GENOMIC DNA]</scope>
    <source>
        <strain evidence="4 5">CENA596</strain>
    </source>
</reference>
<proteinExistence type="predicted"/>
<evidence type="ECO:0000256" key="3">
    <source>
        <dbReference type="ARBA" id="ARBA00022691"/>
    </source>
</evidence>
<gene>
    <name evidence="4" type="ORF">A2T98_08355</name>
</gene>
<sequence length="220" mass="24320">MANKTLGIEPQLYNYLLSVSLREPEILSQLREETAQHPMAMMQIAPEQGQFMALLVQLMGAKKTLEVGVFTGYSSLAVALALPPEGRVVACDVSEEFTAIARSYWQAAGVSDKIDLHIAPAMETLDQLLAAGEAETFDFAFIDADKSNYDGYYERSLQLVRPGGLILIDNVLWSGRVADTEVQDNRTTKIRALNEKLHQDERINLSLIPIADGLTLAHKK</sequence>
<accession>A0A161XNA8</accession>
<protein>
    <submittedName>
        <fullName evidence="4">SAM-dependent methyltransferase</fullName>
    </submittedName>
</protein>
<dbReference type="InterPro" id="IPR002935">
    <property type="entry name" value="SAM_O-MeTrfase"/>
</dbReference>
<dbReference type="GO" id="GO:0008171">
    <property type="term" value="F:O-methyltransferase activity"/>
    <property type="evidence" value="ECO:0007669"/>
    <property type="project" value="InterPro"/>
</dbReference>
<dbReference type="PROSITE" id="PS51682">
    <property type="entry name" value="SAM_OMT_I"/>
    <property type="match status" value="1"/>
</dbReference>
<evidence type="ECO:0000313" key="4">
    <source>
        <dbReference type="EMBL" id="KZL50274.1"/>
    </source>
</evidence>
<dbReference type="EMBL" id="LWAJ01000098">
    <property type="protein sequence ID" value="KZL50274.1"/>
    <property type="molecule type" value="Genomic_DNA"/>
</dbReference>
<keyword evidence="2 4" id="KW-0808">Transferase</keyword>
<evidence type="ECO:0000256" key="2">
    <source>
        <dbReference type="ARBA" id="ARBA00022679"/>
    </source>
</evidence>